<dbReference type="EMBL" id="JARKIB010000455">
    <property type="protein sequence ID" value="KAJ7706624.1"/>
    <property type="molecule type" value="Genomic_DNA"/>
</dbReference>
<keyword evidence="3" id="KW-1185">Reference proteome</keyword>
<feature type="compositionally biased region" description="Low complexity" evidence="1">
    <location>
        <begin position="132"/>
        <end position="145"/>
    </location>
</feature>
<dbReference type="Proteomes" id="UP001215598">
    <property type="component" value="Unassembled WGS sequence"/>
</dbReference>
<organism evidence="2 3">
    <name type="scientific">Mycena metata</name>
    <dbReference type="NCBI Taxonomy" id="1033252"/>
    <lineage>
        <taxon>Eukaryota</taxon>
        <taxon>Fungi</taxon>
        <taxon>Dikarya</taxon>
        <taxon>Basidiomycota</taxon>
        <taxon>Agaricomycotina</taxon>
        <taxon>Agaricomycetes</taxon>
        <taxon>Agaricomycetidae</taxon>
        <taxon>Agaricales</taxon>
        <taxon>Marasmiineae</taxon>
        <taxon>Mycenaceae</taxon>
        <taxon>Mycena</taxon>
    </lineage>
</organism>
<name>A0AAD7M983_9AGAR</name>
<evidence type="ECO:0000313" key="3">
    <source>
        <dbReference type="Proteomes" id="UP001215598"/>
    </source>
</evidence>
<evidence type="ECO:0000256" key="1">
    <source>
        <dbReference type="SAM" id="MobiDB-lite"/>
    </source>
</evidence>
<dbReference type="AlphaFoldDB" id="A0AAD7M983"/>
<gene>
    <name evidence="2" type="ORF">B0H16DRAFT_1634845</name>
</gene>
<comment type="caution">
    <text evidence="2">The sequence shown here is derived from an EMBL/GenBank/DDBJ whole genome shotgun (WGS) entry which is preliminary data.</text>
</comment>
<sequence length="207" mass="21271">MSPSTPWMMPPMLAHAPHAAGRLSRSFTAELMHDAALARSIPPARAVLQSVTVEARSLTQPLRSQVPAAAVEVAVDEVSVELAALVSVELSAAPVASLVSVELLAPVASLVSVELSAAEASKGSPLASTAFPSASSNPPLPSSKMSSVPSSTIAVAVELSAAETSVELAAETSVVLSAWRKRRGPAATTLVRAKMAMTEEKRIVMKG</sequence>
<accession>A0AAD7M983</accession>
<proteinExistence type="predicted"/>
<reference evidence="2" key="1">
    <citation type="submission" date="2023-03" db="EMBL/GenBank/DDBJ databases">
        <title>Massive genome expansion in bonnet fungi (Mycena s.s.) driven by repeated elements and novel gene families across ecological guilds.</title>
        <authorList>
            <consortium name="Lawrence Berkeley National Laboratory"/>
            <person name="Harder C.B."/>
            <person name="Miyauchi S."/>
            <person name="Viragh M."/>
            <person name="Kuo A."/>
            <person name="Thoen E."/>
            <person name="Andreopoulos B."/>
            <person name="Lu D."/>
            <person name="Skrede I."/>
            <person name="Drula E."/>
            <person name="Henrissat B."/>
            <person name="Morin E."/>
            <person name="Kohler A."/>
            <person name="Barry K."/>
            <person name="LaButti K."/>
            <person name="Morin E."/>
            <person name="Salamov A."/>
            <person name="Lipzen A."/>
            <person name="Mereny Z."/>
            <person name="Hegedus B."/>
            <person name="Baldrian P."/>
            <person name="Stursova M."/>
            <person name="Weitz H."/>
            <person name="Taylor A."/>
            <person name="Grigoriev I.V."/>
            <person name="Nagy L.G."/>
            <person name="Martin F."/>
            <person name="Kauserud H."/>
        </authorList>
    </citation>
    <scope>NUCLEOTIDE SEQUENCE</scope>
    <source>
        <strain evidence="2">CBHHK182m</strain>
    </source>
</reference>
<evidence type="ECO:0000313" key="2">
    <source>
        <dbReference type="EMBL" id="KAJ7706624.1"/>
    </source>
</evidence>
<feature type="region of interest" description="Disordered" evidence="1">
    <location>
        <begin position="125"/>
        <end position="145"/>
    </location>
</feature>
<protein>
    <submittedName>
        <fullName evidence="2">Uncharacterized protein</fullName>
    </submittedName>
</protein>